<dbReference type="Proteomes" id="UP000234639">
    <property type="component" value="Unassembled WGS sequence"/>
</dbReference>
<evidence type="ECO:0000256" key="2">
    <source>
        <dbReference type="ARBA" id="ARBA00022729"/>
    </source>
</evidence>
<feature type="domain" description="NodB homology" evidence="3">
    <location>
        <begin position="58"/>
        <end position="256"/>
    </location>
</feature>
<proteinExistence type="predicted"/>
<dbReference type="InterPro" id="IPR002509">
    <property type="entry name" value="NODB_dom"/>
</dbReference>
<dbReference type="EMBL" id="PKHU01000006">
    <property type="protein sequence ID" value="PKZ28877.1"/>
    <property type="molecule type" value="Genomic_DNA"/>
</dbReference>
<dbReference type="GO" id="GO:0016810">
    <property type="term" value="F:hydrolase activity, acting on carbon-nitrogen (but not peptide) bonds"/>
    <property type="evidence" value="ECO:0007669"/>
    <property type="project" value="InterPro"/>
</dbReference>
<dbReference type="PROSITE" id="PS51677">
    <property type="entry name" value="NODB"/>
    <property type="match status" value="1"/>
</dbReference>
<reference evidence="4 5" key="1">
    <citation type="submission" date="2017-12" db="EMBL/GenBank/DDBJ databases">
        <title>Phylogenetic diversity of female urinary microbiome.</title>
        <authorList>
            <person name="Thomas-White K."/>
            <person name="Wolfe A.J."/>
        </authorList>
    </citation>
    <scope>NUCLEOTIDE SEQUENCE [LARGE SCALE GENOMIC DNA]</scope>
    <source>
        <strain evidence="4 5">UMB0112</strain>
    </source>
</reference>
<comment type="caution">
    <text evidence="4">The sequence shown here is derived from an EMBL/GenBank/DDBJ whole genome shotgun (WGS) entry which is preliminary data.</text>
</comment>
<dbReference type="Gene3D" id="3.20.20.370">
    <property type="entry name" value="Glycoside hydrolase/deacetylase"/>
    <property type="match status" value="1"/>
</dbReference>
<evidence type="ECO:0000313" key="5">
    <source>
        <dbReference type="Proteomes" id="UP000234639"/>
    </source>
</evidence>
<comment type="subcellular location">
    <subcellularLocation>
        <location evidence="1">Secreted</location>
    </subcellularLocation>
</comment>
<dbReference type="InterPro" id="IPR011330">
    <property type="entry name" value="Glyco_hydro/deAcase_b/a-brl"/>
</dbReference>
<keyword evidence="4" id="KW-0858">Xylan degradation</keyword>
<dbReference type="PANTHER" id="PTHR34216:SF3">
    <property type="entry name" value="POLY-BETA-1,6-N-ACETYL-D-GLUCOSAMINE N-DEACETYLASE"/>
    <property type="match status" value="1"/>
</dbReference>
<keyword evidence="4" id="KW-0378">Hydrolase</keyword>
<dbReference type="InterPro" id="IPR051398">
    <property type="entry name" value="Polysacch_Deacetylase"/>
</dbReference>
<accession>A0A2I1N926</accession>
<sequence length="256" mass="29975">MTIPILMYHHVLPKSGFITSSVCEFESQIRYLSKNGYKAITSNEFYLYKKGEITLPKKSILITFDDGWRDNFYYAYPILKKYDLKATLFLVSGWIEAASNQNSINKTDFLPLSHKEAKKAAPKNPAALFLNWDEVEKMSDIFDFRSHTHGHFDNYFKKNSLEDEIVLCKEVFKKRLGFDDNQLCWPRGKFDDSYINIAKDNGYEMFYTTQRGINLSDKKLEHIKRIAVKKDEAWLKKTLFIFSNAFLGKIYSSLKK</sequence>
<keyword evidence="4" id="KW-0624">Polysaccharide degradation</keyword>
<keyword evidence="4" id="KW-0326">Glycosidase</keyword>
<gene>
    <name evidence="4" type="ORF">CYJ41_07170</name>
</gene>
<dbReference type="PANTHER" id="PTHR34216">
    <property type="match status" value="1"/>
</dbReference>
<dbReference type="Pfam" id="PF01522">
    <property type="entry name" value="Polysacc_deac_1"/>
    <property type="match status" value="1"/>
</dbReference>
<dbReference type="GO" id="GO:0045493">
    <property type="term" value="P:xylan catabolic process"/>
    <property type="evidence" value="ECO:0007669"/>
    <property type="project" value="UniProtKB-KW"/>
</dbReference>
<dbReference type="CDD" id="cd10969">
    <property type="entry name" value="CE4_Ecf1_like_5s"/>
    <property type="match status" value="1"/>
</dbReference>
<dbReference type="RefSeq" id="WP_101637569.1">
    <property type="nucleotide sequence ID" value="NZ_PKHU01000006.1"/>
</dbReference>
<organism evidence="4 5">
    <name type="scientific">Campylobacter ureolyticus</name>
    <dbReference type="NCBI Taxonomy" id="827"/>
    <lineage>
        <taxon>Bacteria</taxon>
        <taxon>Pseudomonadati</taxon>
        <taxon>Campylobacterota</taxon>
        <taxon>Epsilonproteobacteria</taxon>
        <taxon>Campylobacterales</taxon>
        <taxon>Campylobacteraceae</taxon>
        <taxon>Campylobacter</taxon>
    </lineage>
</organism>
<keyword evidence="4" id="KW-0119">Carbohydrate metabolism</keyword>
<dbReference type="GO" id="GO:0016798">
    <property type="term" value="F:hydrolase activity, acting on glycosyl bonds"/>
    <property type="evidence" value="ECO:0007669"/>
    <property type="project" value="UniProtKB-KW"/>
</dbReference>
<dbReference type="AlphaFoldDB" id="A0A2I1N926"/>
<dbReference type="GO" id="GO:0005576">
    <property type="term" value="C:extracellular region"/>
    <property type="evidence" value="ECO:0007669"/>
    <property type="project" value="UniProtKB-SubCell"/>
</dbReference>
<protein>
    <submittedName>
        <fullName evidence="4">Xylanase</fullName>
    </submittedName>
</protein>
<keyword evidence="2" id="KW-0732">Signal</keyword>
<evidence type="ECO:0000256" key="1">
    <source>
        <dbReference type="ARBA" id="ARBA00004613"/>
    </source>
</evidence>
<evidence type="ECO:0000259" key="3">
    <source>
        <dbReference type="PROSITE" id="PS51677"/>
    </source>
</evidence>
<name>A0A2I1N926_9BACT</name>
<evidence type="ECO:0000313" key="4">
    <source>
        <dbReference type="EMBL" id="PKZ28877.1"/>
    </source>
</evidence>
<dbReference type="SUPFAM" id="SSF88713">
    <property type="entry name" value="Glycoside hydrolase/deacetylase"/>
    <property type="match status" value="1"/>
</dbReference>